<name>A0A2A4JP93_HELVI</name>
<evidence type="ECO:0000313" key="2">
    <source>
        <dbReference type="EMBL" id="PCG73230.1"/>
    </source>
</evidence>
<dbReference type="InterPro" id="IPR000182">
    <property type="entry name" value="GNAT_dom"/>
</dbReference>
<dbReference type="InterPro" id="IPR016181">
    <property type="entry name" value="Acyl_CoA_acyltransferase"/>
</dbReference>
<organism evidence="2">
    <name type="scientific">Heliothis virescens</name>
    <name type="common">Tobacco budworm moth</name>
    <dbReference type="NCBI Taxonomy" id="7102"/>
    <lineage>
        <taxon>Eukaryota</taxon>
        <taxon>Metazoa</taxon>
        <taxon>Ecdysozoa</taxon>
        <taxon>Arthropoda</taxon>
        <taxon>Hexapoda</taxon>
        <taxon>Insecta</taxon>
        <taxon>Pterygota</taxon>
        <taxon>Neoptera</taxon>
        <taxon>Endopterygota</taxon>
        <taxon>Lepidoptera</taxon>
        <taxon>Glossata</taxon>
        <taxon>Ditrysia</taxon>
        <taxon>Noctuoidea</taxon>
        <taxon>Noctuidae</taxon>
        <taxon>Heliothinae</taxon>
        <taxon>Heliothis</taxon>
    </lineage>
</organism>
<gene>
    <name evidence="2" type="ORF">B5V51_15012</name>
</gene>
<dbReference type="PANTHER" id="PTHR20905">
    <property type="entry name" value="N-ACETYLTRANSFERASE-RELATED"/>
    <property type="match status" value="1"/>
</dbReference>
<dbReference type="GO" id="GO:0008080">
    <property type="term" value="F:N-acetyltransferase activity"/>
    <property type="evidence" value="ECO:0007669"/>
    <property type="project" value="TreeGrafter"/>
</dbReference>
<feature type="domain" description="N-acetyltransferase" evidence="1">
    <location>
        <begin position="56"/>
        <end position="236"/>
    </location>
</feature>
<dbReference type="SUPFAM" id="SSF55729">
    <property type="entry name" value="Acyl-CoA N-acyltransferases (Nat)"/>
    <property type="match status" value="1"/>
</dbReference>
<dbReference type="Gene3D" id="3.40.630.30">
    <property type="match status" value="1"/>
</dbReference>
<dbReference type="STRING" id="7102.A0A2A4JP93"/>
<evidence type="ECO:0000259" key="1">
    <source>
        <dbReference type="PROSITE" id="PS51186"/>
    </source>
</evidence>
<dbReference type="AlphaFoldDB" id="A0A2A4JP93"/>
<proteinExistence type="predicted"/>
<dbReference type="Pfam" id="PF00583">
    <property type="entry name" value="Acetyltransf_1"/>
    <property type="match status" value="1"/>
</dbReference>
<dbReference type="CDD" id="cd04301">
    <property type="entry name" value="NAT_SF"/>
    <property type="match status" value="1"/>
</dbReference>
<accession>A0A2A4JP93</accession>
<sequence>MVFTRPSSIPFPSTWKRFSTSKGPLRIQDLTVDLHEAAIDLLTKHFMKDEPPCKYIGIQNYPSAVKELQNLWRTPLKENLSLVCLEDNDDQPPRIVGVNVLTVVCKDDKEEPFQTDDKIWAQLFGAVDLVSKSVDIFQRYQVNKYLTAYGLVVDPAWRGCGVGKELLLARFPLCKALGIKVTATVFTAGASQAVAKKAGFVDLYEITYEELAKKGFVFPGVEKDTKSSKLMALAIE</sequence>
<comment type="caution">
    <text evidence="2">The sequence shown here is derived from an EMBL/GenBank/DDBJ whole genome shotgun (WGS) entry which is preliminary data.</text>
</comment>
<protein>
    <recommendedName>
        <fullName evidence="1">N-acetyltransferase domain-containing protein</fullName>
    </recommendedName>
</protein>
<dbReference type="PANTHER" id="PTHR20905:SF32">
    <property type="entry name" value="ARYLALKYLAMINE N-ACETYLTRANSFERASE-LIKE 7, ISOFORM A"/>
    <property type="match status" value="1"/>
</dbReference>
<dbReference type="PROSITE" id="PS51186">
    <property type="entry name" value="GNAT"/>
    <property type="match status" value="1"/>
</dbReference>
<reference evidence="2" key="1">
    <citation type="submission" date="2017-09" db="EMBL/GenBank/DDBJ databases">
        <title>Contemporary evolution of a Lepidopteran species, Heliothis virescens, in response to modern agricultural practices.</title>
        <authorList>
            <person name="Fritz M.L."/>
            <person name="Deyonke A.M."/>
            <person name="Papanicolaou A."/>
            <person name="Micinski S."/>
            <person name="Westbrook J."/>
            <person name="Gould F."/>
        </authorList>
    </citation>
    <scope>NUCLEOTIDE SEQUENCE [LARGE SCALE GENOMIC DNA]</scope>
    <source>
        <strain evidence="2">HvINT-</strain>
        <tissue evidence="2">Whole body</tissue>
    </source>
</reference>
<dbReference type="EMBL" id="NWSH01000987">
    <property type="protein sequence ID" value="PCG73230.1"/>
    <property type="molecule type" value="Genomic_DNA"/>
</dbReference>